<keyword evidence="2" id="KW-1185">Reference proteome</keyword>
<reference evidence="1 2" key="1">
    <citation type="journal article" date="2018" name="Front. Plant Sci.">
        <title>Red Clover (Trifolium pratense) and Zigzag Clover (T. medium) - A Picture of Genomic Similarities and Differences.</title>
        <authorList>
            <person name="Dluhosova J."/>
            <person name="Istvanek J."/>
            <person name="Nedelnik J."/>
            <person name="Repkova J."/>
        </authorList>
    </citation>
    <scope>NUCLEOTIDE SEQUENCE [LARGE SCALE GENOMIC DNA]</scope>
    <source>
        <strain evidence="2">cv. 10/8</strain>
        <tissue evidence="1">Leaf</tissue>
    </source>
</reference>
<protein>
    <submittedName>
        <fullName evidence="1">Uncharacterized protein</fullName>
    </submittedName>
</protein>
<sequence length="49" mass="5545">YSQQVILRKTATPQDVWLTATNLVMSKPLNLVPALVVARFQYPNPKVMC</sequence>
<name>A0A392SIA6_9FABA</name>
<feature type="non-terminal residue" evidence="1">
    <location>
        <position position="1"/>
    </location>
</feature>
<accession>A0A392SIA6</accession>
<proteinExistence type="predicted"/>
<dbReference type="AlphaFoldDB" id="A0A392SIA6"/>
<dbReference type="EMBL" id="LXQA010388634">
    <property type="protein sequence ID" value="MCI48591.1"/>
    <property type="molecule type" value="Genomic_DNA"/>
</dbReference>
<organism evidence="1 2">
    <name type="scientific">Trifolium medium</name>
    <dbReference type="NCBI Taxonomy" id="97028"/>
    <lineage>
        <taxon>Eukaryota</taxon>
        <taxon>Viridiplantae</taxon>
        <taxon>Streptophyta</taxon>
        <taxon>Embryophyta</taxon>
        <taxon>Tracheophyta</taxon>
        <taxon>Spermatophyta</taxon>
        <taxon>Magnoliopsida</taxon>
        <taxon>eudicotyledons</taxon>
        <taxon>Gunneridae</taxon>
        <taxon>Pentapetalae</taxon>
        <taxon>rosids</taxon>
        <taxon>fabids</taxon>
        <taxon>Fabales</taxon>
        <taxon>Fabaceae</taxon>
        <taxon>Papilionoideae</taxon>
        <taxon>50 kb inversion clade</taxon>
        <taxon>NPAAA clade</taxon>
        <taxon>Hologalegina</taxon>
        <taxon>IRL clade</taxon>
        <taxon>Trifolieae</taxon>
        <taxon>Trifolium</taxon>
    </lineage>
</organism>
<evidence type="ECO:0000313" key="2">
    <source>
        <dbReference type="Proteomes" id="UP000265520"/>
    </source>
</evidence>
<dbReference type="Proteomes" id="UP000265520">
    <property type="component" value="Unassembled WGS sequence"/>
</dbReference>
<comment type="caution">
    <text evidence="1">The sequence shown here is derived from an EMBL/GenBank/DDBJ whole genome shotgun (WGS) entry which is preliminary data.</text>
</comment>
<evidence type="ECO:0000313" key="1">
    <source>
        <dbReference type="EMBL" id="MCI48591.1"/>
    </source>
</evidence>